<dbReference type="EMBL" id="JACTNZ010000004">
    <property type="protein sequence ID" value="KAG5552524.1"/>
    <property type="molecule type" value="Genomic_DNA"/>
</dbReference>
<name>A0AAV6KJU4_9ERIC</name>
<keyword evidence="1" id="KW-0732">Signal</keyword>
<evidence type="ECO:0000313" key="3">
    <source>
        <dbReference type="Proteomes" id="UP000823749"/>
    </source>
</evidence>
<feature type="signal peptide" evidence="1">
    <location>
        <begin position="1"/>
        <end position="20"/>
    </location>
</feature>
<dbReference type="AlphaFoldDB" id="A0AAV6KJU4"/>
<evidence type="ECO:0000256" key="1">
    <source>
        <dbReference type="SAM" id="SignalP"/>
    </source>
</evidence>
<dbReference type="GO" id="GO:0030244">
    <property type="term" value="P:cellulose biosynthetic process"/>
    <property type="evidence" value="ECO:0007669"/>
    <property type="project" value="InterPro"/>
</dbReference>
<dbReference type="InterPro" id="IPR044224">
    <property type="entry name" value="KOBITO1-like"/>
</dbReference>
<proteinExistence type="predicted"/>
<organism evidence="2 3">
    <name type="scientific">Rhododendron griersonianum</name>
    <dbReference type="NCBI Taxonomy" id="479676"/>
    <lineage>
        <taxon>Eukaryota</taxon>
        <taxon>Viridiplantae</taxon>
        <taxon>Streptophyta</taxon>
        <taxon>Embryophyta</taxon>
        <taxon>Tracheophyta</taxon>
        <taxon>Spermatophyta</taxon>
        <taxon>Magnoliopsida</taxon>
        <taxon>eudicotyledons</taxon>
        <taxon>Gunneridae</taxon>
        <taxon>Pentapetalae</taxon>
        <taxon>asterids</taxon>
        <taxon>Ericales</taxon>
        <taxon>Ericaceae</taxon>
        <taxon>Ericoideae</taxon>
        <taxon>Rhodoreae</taxon>
        <taxon>Rhododendron</taxon>
    </lineage>
</organism>
<protein>
    <recommendedName>
        <fullName evidence="4">Glycosyltransferase family 92 protein</fullName>
    </recommendedName>
</protein>
<keyword evidence="3" id="KW-1185">Reference proteome</keyword>
<dbReference type="PANTHER" id="PTHR46701:SF6">
    <property type="entry name" value="GLYCOSYLTRANSFERASE FAMILY 92 PROTEIN"/>
    <property type="match status" value="1"/>
</dbReference>
<reference evidence="2" key="1">
    <citation type="submission" date="2020-08" db="EMBL/GenBank/DDBJ databases">
        <title>Plant Genome Project.</title>
        <authorList>
            <person name="Zhang R.-G."/>
        </authorList>
    </citation>
    <scope>NUCLEOTIDE SEQUENCE</scope>
    <source>
        <strain evidence="2">WSP0</strain>
        <tissue evidence="2">Leaf</tissue>
    </source>
</reference>
<gene>
    <name evidence="2" type="ORF">RHGRI_010566</name>
</gene>
<dbReference type="PANTHER" id="PTHR46701">
    <property type="entry name" value="GLYCOSYLTRANSFERASE-LIKE KOBITO 1"/>
    <property type="match status" value="1"/>
</dbReference>
<feature type="chain" id="PRO_5043989200" description="Glycosyltransferase family 92 protein" evidence="1">
    <location>
        <begin position="21"/>
        <end position="261"/>
    </location>
</feature>
<evidence type="ECO:0000313" key="2">
    <source>
        <dbReference type="EMBL" id="KAG5552524.1"/>
    </source>
</evidence>
<dbReference type="GO" id="GO:0009737">
    <property type="term" value="P:response to abscisic acid"/>
    <property type="evidence" value="ECO:0007669"/>
    <property type="project" value="InterPro"/>
</dbReference>
<dbReference type="Proteomes" id="UP000823749">
    <property type="component" value="Chromosome 4"/>
</dbReference>
<evidence type="ECO:0008006" key="4">
    <source>
        <dbReference type="Google" id="ProtNLM"/>
    </source>
</evidence>
<accession>A0AAV6KJU4</accession>
<comment type="caution">
    <text evidence="2">The sequence shown here is derived from an EMBL/GenBank/DDBJ whole genome shotgun (WGS) entry which is preliminary data.</text>
</comment>
<sequence length="261" mass="29784">MTLRNLSARVLFMLLQVSMFKKNYDHLPKDTYFGNYKEATRGNPNYFLTYGNGKSAARIQDHLRPNGAHRWHNYMKTPNEIKLDEAAVLHYTYPKFSDLTSRRDRCRCKPTKEDVKRCFMLEFDRAAFIIASTATEEEMLHWYREHIVWTDKAVNAKLLKKGILTRIYAPMVIVQELRESGVFTSVVAAAHTNLSKDEFLSSIESSNTTRGIESRGISSRKIGNSGESQATARKVLETALTDSYAVPPLSPPSMTDIHLDI</sequence>